<name>A0A955E1Q2_UNCKA</name>
<evidence type="ECO:0000313" key="3">
    <source>
        <dbReference type="Proteomes" id="UP000714817"/>
    </source>
</evidence>
<dbReference type="Proteomes" id="UP000714817">
    <property type="component" value="Unassembled WGS sequence"/>
</dbReference>
<evidence type="ECO:0000256" key="1">
    <source>
        <dbReference type="ARBA" id="ARBA00022801"/>
    </source>
</evidence>
<dbReference type="InterPro" id="IPR023365">
    <property type="entry name" value="Sortase_dom-sf"/>
</dbReference>
<dbReference type="SUPFAM" id="SSF63817">
    <property type="entry name" value="Sortase"/>
    <property type="match status" value="1"/>
</dbReference>
<evidence type="ECO:0000313" key="2">
    <source>
        <dbReference type="EMBL" id="MCA9302475.1"/>
    </source>
</evidence>
<dbReference type="InterPro" id="IPR005754">
    <property type="entry name" value="Sortase"/>
</dbReference>
<keyword evidence="1" id="KW-0378">Hydrolase</keyword>
<dbReference type="Gene3D" id="2.40.260.10">
    <property type="entry name" value="Sortase"/>
    <property type="match status" value="1"/>
</dbReference>
<gene>
    <name evidence="2" type="ORF">KDA10_03930</name>
</gene>
<dbReference type="EMBL" id="JAGQNY010000025">
    <property type="protein sequence ID" value="MCA9302475.1"/>
    <property type="molecule type" value="Genomic_DNA"/>
</dbReference>
<sequence length="76" mass="8787">LVDSLNKIHEYKVTKTFYVDINDPERLTIFEDVTDKSELTLITCGGVWDVRIGTYNKRLVVKADYVEDAESRFVSN</sequence>
<proteinExistence type="predicted"/>
<accession>A0A955E1Q2</accession>
<reference evidence="2" key="2">
    <citation type="journal article" date="2021" name="Microbiome">
        <title>Successional dynamics and alternative stable states in a saline activated sludge microbial community over 9 years.</title>
        <authorList>
            <person name="Wang Y."/>
            <person name="Ye J."/>
            <person name="Ju F."/>
            <person name="Liu L."/>
            <person name="Boyd J.A."/>
            <person name="Deng Y."/>
            <person name="Parks D.H."/>
            <person name="Jiang X."/>
            <person name="Yin X."/>
            <person name="Woodcroft B.J."/>
            <person name="Tyson G.W."/>
            <person name="Hugenholtz P."/>
            <person name="Polz M.F."/>
            <person name="Zhang T."/>
        </authorList>
    </citation>
    <scope>NUCLEOTIDE SEQUENCE</scope>
    <source>
        <strain evidence="2">HKST-UBA80</strain>
    </source>
</reference>
<protein>
    <submittedName>
        <fullName evidence="2">Sortase</fullName>
    </submittedName>
</protein>
<dbReference type="AlphaFoldDB" id="A0A955E1Q2"/>
<organism evidence="2 3">
    <name type="scientific">candidate division WWE3 bacterium</name>
    <dbReference type="NCBI Taxonomy" id="2053526"/>
    <lineage>
        <taxon>Bacteria</taxon>
        <taxon>Katanobacteria</taxon>
    </lineage>
</organism>
<dbReference type="GO" id="GO:0016787">
    <property type="term" value="F:hydrolase activity"/>
    <property type="evidence" value="ECO:0007669"/>
    <property type="project" value="UniProtKB-KW"/>
</dbReference>
<feature type="non-terminal residue" evidence="2">
    <location>
        <position position="1"/>
    </location>
</feature>
<reference evidence="2" key="1">
    <citation type="submission" date="2020-04" db="EMBL/GenBank/DDBJ databases">
        <authorList>
            <person name="Zhang T."/>
        </authorList>
    </citation>
    <scope>NUCLEOTIDE SEQUENCE</scope>
    <source>
        <strain evidence="2">HKST-UBA80</strain>
    </source>
</reference>
<dbReference type="Pfam" id="PF04203">
    <property type="entry name" value="Sortase"/>
    <property type="match status" value="1"/>
</dbReference>
<comment type="caution">
    <text evidence="2">The sequence shown here is derived from an EMBL/GenBank/DDBJ whole genome shotgun (WGS) entry which is preliminary data.</text>
</comment>